<dbReference type="eggNOG" id="COG0110">
    <property type="taxonomic scope" value="Bacteria"/>
</dbReference>
<dbReference type="KEGG" id="cmr:Cycma_3093"/>
<evidence type="ECO:0000256" key="3">
    <source>
        <dbReference type="ARBA" id="ARBA00022737"/>
    </source>
</evidence>
<dbReference type="PROSITE" id="PS00101">
    <property type="entry name" value="HEXAPEP_TRANSFERASES"/>
    <property type="match status" value="1"/>
</dbReference>
<dbReference type="PANTHER" id="PTHR43300">
    <property type="entry name" value="ACETYLTRANSFERASE"/>
    <property type="match status" value="1"/>
</dbReference>
<reference evidence="6" key="1">
    <citation type="submission" date="2011-07" db="EMBL/GenBank/DDBJ databases">
        <title>The complete genome of Cyclobacterium marinum DSM 745.</title>
        <authorList>
            <person name="Lucas S."/>
            <person name="Han J."/>
            <person name="Lapidus A."/>
            <person name="Bruce D."/>
            <person name="Goodwin L."/>
            <person name="Pitluck S."/>
            <person name="Peters L."/>
            <person name="Kyrpides N."/>
            <person name="Mavromatis K."/>
            <person name="Ivanova N."/>
            <person name="Ovchinnikova G."/>
            <person name="Chertkov O."/>
            <person name="Detter J.C."/>
            <person name="Tapia R."/>
            <person name="Han C."/>
            <person name="Land M."/>
            <person name="Hauser L."/>
            <person name="Markowitz V."/>
            <person name="Cheng J.-F."/>
            <person name="Hugenholtz P."/>
            <person name="Woyke T."/>
            <person name="Wu D."/>
            <person name="Tindall B."/>
            <person name="Schuetze A."/>
            <person name="Brambilla E."/>
            <person name="Klenk H.-P."/>
            <person name="Eisen J.A."/>
        </authorList>
    </citation>
    <scope>NUCLEOTIDE SEQUENCE [LARGE SCALE GENOMIC DNA]</scope>
    <source>
        <strain evidence="6">ATCC 25205 / DSM 745 / LMG 13164 / NCIMB 1802</strain>
    </source>
</reference>
<dbReference type="Gene3D" id="2.160.10.10">
    <property type="entry name" value="Hexapeptide repeat proteins"/>
    <property type="match status" value="1"/>
</dbReference>
<dbReference type="PANTHER" id="PTHR43300:SF11">
    <property type="entry name" value="ACETYLTRANSFERASE RV3034C-RELATED"/>
    <property type="match status" value="1"/>
</dbReference>
<organism evidence="5 6">
    <name type="scientific">Cyclobacterium marinum (strain ATCC 25205 / DSM 745 / LMG 13164 / NCIMB 1802)</name>
    <name type="common">Flectobacillus marinus</name>
    <dbReference type="NCBI Taxonomy" id="880070"/>
    <lineage>
        <taxon>Bacteria</taxon>
        <taxon>Pseudomonadati</taxon>
        <taxon>Bacteroidota</taxon>
        <taxon>Cytophagia</taxon>
        <taxon>Cytophagales</taxon>
        <taxon>Cyclobacteriaceae</taxon>
        <taxon>Cyclobacterium</taxon>
    </lineage>
</organism>
<evidence type="ECO:0000313" key="5">
    <source>
        <dbReference type="EMBL" id="AEL26821.1"/>
    </source>
</evidence>
<proteinExistence type="inferred from homology"/>
<comment type="similarity">
    <text evidence="1">Belongs to the transferase hexapeptide repeat family.</text>
</comment>
<protein>
    <submittedName>
        <fullName evidence="5">Transferase hexapeptide repeat containing protein</fullName>
    </submittedName>
</protein>
<sequence>MKAKLRKIHRLIKMFIIRKRYRLKNVDKTFYMAGNSSISSDLVAGEFSYIGPRAKIYPKVKIGAYTMLANDVSIIGGDHAFNKVGLPIIFSGRGVLEETNIGKDVWIGAYSKILTGVTIGDGVIVGMGSVVTKDLEEYSVYAGVPAKKIKDRFKSQKEIGEHKEMLSKSAKIAGFNLEMLCS</sequence>
<evidence type="ECO:0000256" key="1">
    <source>
        <dbReference type="ARBA" id="ARBA00007274"/>
    </source>
</evidence>
<dbReference type="RefSeq" id="WP_014021111.1">
    <property type="nucleotide sequence ID" value="NC_015914.1"/>
</dbReference>
<evidence type="ECO:0000256" key="4">
    <source>
        <dbReference type="ARBA" id="ARBA00023315"/>
    </source>
</evidence>
<keyword evidence="2 5" id="KW-0808">Transferase</keyword>
<dbReference type="STRING" id="880070.Cycma_3093"/>
<dbReference type="SUPFAM" id="SSF51161">
    <property type="entry name" value="Trimeric LpxA-like enzymes"/>
    <property type="match status" value="1"/>
</dbReference>
<keyword evidence="4" id="KW-0012">Acyltransferase</keyword>
<dbReference type="GO" id="GO:0016746">
    <property type="term" value="F:acyltransferase activity"/>
    <property type="evidence" value="ECO:0007669"/>
    <property type="project" value="UniProtKB-KW"/>
</dbReference>
<keyword evidence="6" id="KW-1185">Reference proteome</keyword>
<gene>
    <name evidence="5" type="ordered locus">Cycma_3093</name>
</gene>
<dbReference type="Proteomes" id="UP000001635">
    <property type="component" value="Chromosome"/>
</dbReference>
<dbReference type="InterPro" id="IPR001451">
    <property type="entry name" value="Hexapep"/>
</dbReference>
<dbReference type="EMBL" id="CP002955">
    <property type="protein sequence ID" value="AEL26821.1"/>
    <property type="molecule type" value="Genomic_DNA"/>
</dbReference>
<dbReference type="InterPro" id="IPR018357">
    <property type="entry name" value="Hexapep_transf_CS"/>
</dbReference>
<accession>G0J669</accession>
<name>G0J669_CYCMS</name>
<evidence type="ECO:0000256" key="2">
    <source>
        <dbReference type="ARBA" id="ARBA00022679"/>
    </source>
</evidence>
<dbReference type="Pfam" id="PF00132">
    <property type="entry name" value="Hexapep"/>
    <property type="match status" value="1"/>
</dbReference>
<dbReference type="HOGENOM" id="CLU_051638_7_3_10"/>
<dbReference type="InterPro" id="IPR050179">
    <property type="entry name" value="Trans_hexapeptide_repeat"/>
</dbReference>
<dbReference type="InterPro" id="IPR011004">
    <property type="entry name" value="Trimer_LpxA-like_sf"/>
</dbReference>
<dbReference type="AlphaFoldDB" id="G0J669"/>
<keyword evidence="3" id="KW-0677">Repeat</keyword>
<evidence type="ECO:0000313" key="6">
    <source>
        <dbReference type="Proteomes" id="UP000001635"/>
    </source>
</evidence>